<dbReference type="OrthoDB" id="1696103at2759"/>
<evidence type="ECO:0000313" key="2">
    <source>
        <dbReference type="Proteomes" id="UP000245207"/>
    </source>
</evidence>
<sequence length="93" mass="11244">MDDDAESWSYDHSFHGHVIKSHDKHHQAHRYDDGYHDDHKFHDHDYEDDEEEMDDYNNWGDSKMIGQEKRCHDLGVDLSHLNDRQFWETCLAT</sequence>
<dbReference type="AlphaFoldDB" id="A0A2U1PRE3"/>
<proteinExistence type="predicted"/>
<gene>
    <name evidence="1" type="ORF">CTI12_AA121820</name>
</gene>
<evidence type="ECO:0000313" key="1">
    <source>
        <dbReference type="EMBL" id="PWA88321.1"/>
    </source>
</evidence>
<dbReference type="Proteomes" id="UP000245207">
    <property type="component" value="Unassembled WGS sequence"/>
</dbReference>
<reference evidence="1 2" key="1">
    <citation type="journal article" date="2018" name="Mol. Plant">
        <title>The genome of Artemisia annua provides insight into the evolution of Asteraceae family and artemisinin biosynthesis.</title>
        <authorList>
            <person name="Shen Q."/>
            <person name="Zhang L."/>
            <person name="Liao Z."/>
            <person name="Wang S."/>
            <person name="Yan T."/>
            <person name="Shi P."/>
            <person name="Liu M."/>
            <person name="Fu X."/>
            <person name="Pan Q."/>
            <person name="Wang Y."/>
            <person name="Lv Z."/>
            <person name="Lu X."/>
            <person name="Zhang F."/>
            <person name="Jiang W."/>
            <person name="Ma Y."/>
            <person name="Chen M."/>
            <person name="Hao X."/>
            <person name="Li L."/>
            <person name="Tang Y."/>
            <person name="Lv G."/>
            <person name="Zhou Y."/>
            <person name="Sun X."/>
            <person name="Brodelius P.E."/>
            <person name="Rose J.K.C."/>
            <person name="Tang K."/>
        </authorList>
    </citation>
    <scope>NUCLEOTIDE SEQUENCE [LARGE SCALE GENOMIC DNA]</scope>
    <source>
        <strain evidence="2">cv. Huhao1</strain>
        <tissue evidence="1">Leaf</tissue>
    </source>
</reference>
<keyword evidence="2" id="KW-1185">Reference proteome</keyword>
<name>A0A2U1PRE3_ARTAN</name>
<comment type="caution">
    <text evidence="1">The sequence shown here is derived from an EMBL/GenBank/DDBJ whole genome shotgun (WGS) entry which is preliminary data.</text>
</comment>
<accession>A0A2U1PRE3</accession>
<organism evidence="1 2">
    <name type="scientific">Artemisia annua</name>
    <name type="common">Sweet wormwood</name>
    <dbReference type="NCBI Taxonomy" id="35608"/>
    <lineage>
        <taxon>Eukaryota</taxon>
        <taxon>Viridiplantae</taxon>
        <taxon>Streptophyta</taxon>
        <taxon>Embryophyta</taxon>
        <taxon>Tracheophyta</taxon>
        <taxon>Spermatophyta</taxon>
        <taxon>Magnoliopsida</taxon>
        <taxon>eudicotyledons</taxon>
        <taxon>Gunneridae</taxon>
        <taxon>Pentapetalae</taxon>
        <taxon>asterids</taxon>
        <taxon>campanulids</taxon>
        <taxon>Asterales</taxon>
        <taxon>Asteraceae</taxon>
        <taxon>Asteroideae</taxon>
        <taxon>Anthemideae</taxon>
        <taxon>Artemisiinae</taxon>
        <taxon>Artemisia</taxon>
    </lineage>
</organism>
<protein>
    <submittedName>
        <fullName evidence="1">Uncharacterized protein</fullName>
    </submittedName>
</protein>
<dbReference type="EMBL" id="PKPP01000824">
    <property type="protein sequence ID" value="PWA88321.1"/>
    <property type="molecule type" value="Genomic_DNA"/>
</dbReference>